<dbReference type="AlphaFoldDB" id="X6PE62"/>
<comment type="caution">
    <text evidence="1">The sequence shown here is derived from an EMBL/GenBank/DDBJ whole genome shotgun (WGS) entry which is preliminary data.</text>
</comment>
<proteinExistence type="predicted"/>
<feature type="non-terminal residue" evidence="1">
    <location>
        <position position="1"/>
    </location>
</feature>
<accession>X6PE62</accession>
<name>X6PE62_RETFI</name>
<dbReference type="Proteomes" id="UP000023152">
    <property type="component" value="Unassembled WGS sequence"/>
</dbReference>
<keyword evidence="2" id="KW-1185">Reference proteome</keyword>
<protein>
    <submittedName>
        <fullName evidence="1">Uncharacterized protein</fullName>
    </submittedName>
</protein>
<gene>
    <name evidence="1" type="ORF">RFI_00694</name>
</gene>
<sequence>LLRKGRKMSFKLLTKKWIVLVHTNKSKQKLEKGCLEEPIMNKKKVFQSFIVIEYIDFHGFIQGRKKKKRKEKQTAKNTGQITMKTSISTIKQNKMKENKSKMKFVCLNKKKKYDVCNMKTANKQIRTICLIDLMMDVFRQQQQ</sequence>
<dbReference type="EMBL" id="ASPP01000737">
    <property type="protein sequence ID" value="ETO36368.1"/>
    <property type="molecule type" value="Genomic_DNA"/>
</dbReference>
<evidence type="ECO:0000313" key="1">
    <source>
        <dbReference type="EMBL" id="ETO36368.1"/>
    </source>
</evidence>
<reference evidence="1 2" key="1">
    <citation type="journal article" date="2013" name="Curr. Biol.">
        <title>The Genome of the Foraminiferan Reticulomyxa filosa.</title>
        <authorList>
            <person name="Glockner G."/>
            <person name="Hulsmann N."/>
            <person name="Schleicher M."/>
            <person name="Noegel A.A."/>
            <person name="Eichinger L."/>
            <person name="Gallinger C."/>
            <person name="Pawlowski J."/>
            <person name="Sierra R."/>
            <person name="Euteneuer U."/>
            <person name="Pillet L."/>
            <person name="Moustafa A."/>
            <person name="Platzer M."/>
            <person name="Groth M."/>
            <person name="Szafranski K."/>
            <person name="Schliwa M."/>
        </authorList>
    </citation>
    <scope>NUCLEOTIDE SEQUENCE [LARGE SCALE GENOMIC DNA]</scope>
</reference>
<organism evidence="1 2">
    <name type="scientific">Reticulomyxa filosa</name>
    <dbReference type="NCBI Taxonomy" id="46433"/>
    <lineage>
        <taxon>Eukaryota</taxon>
        <taxon>Sar</taxon>
        <taxon>Rhizaria</taxon>
        <taxon>Retaria</taxon>
        <taxon>Foraminifera</taxon>
        <taxon>Monothalamids</taxon>
        <taxon>Reticulomyxidae</taxon>
        <taxon>Reticulomyxa</taxon>
    </lineage>
</organism>
<evidence type="ECO:0000313" key="2">
    <source>
        <dbReference type="Proteomes" id="UP000023152"/>
    </source>
</evidence>